<keyword evidence="5" id="KW-0520">NAD</keyword>
<proteinExistence type="predicted"/>
<organism evidence="8 9">
    <name type="scientific">Populus alba x Populus x berolinensis</name>
    <dbReference type="NCBI Taxonomy" id="444605"/>
    <lineage>
        <taxon>Eukaryota</taxon>
        <taxon>Viridiplantae</taxon>
        <taxon>Streptophyta</taxon>
        <taxon>Embryophyta</taxon>
        <taxon>Tracheophyta</taxon>
        <taxon>Spermatophyta</taxon>
        <taxon>Magnoliopsida</taxon>
        <taxon>eudicotyledons</taxon>
        <taxon>Gunneridae</taxon>
        <taxon>Pentapetalae</taxon>
        <taxon>rosids</taxon>
        <taxon>fabids</taxon>
        <taxon>Malpighiales</taxon>
        <taxon>Salicaceae</taxon>
        <taxon>Saliceae</taxon>
        <taxon>Populus</taxon>
    </lineage>
</organism>
<dbReference type="Pfam" id="PF23282">
    <property type="entry name" value="WHD_ROQ1"/>
    <property type="match status" value="1"/>
</dbReference>
<evidence type="ECO:0000313" key="8">
    <source>
        <dbReference type="EMBL" id="KAJ6952667.1"/>
    </source>
</evidence>
<gene>
    <name evidence="8" type="ORF">NC653_041720</name>
</gene>
<sequence>MFAYIWRFIIRNRHISPSPSTPSTLTTAQPQGIKCDVVLSFRGEETRVGFTSHLHAALKRKQILTFEDDQHVRGDEIPESLLRTIEEAKLSVIVFSENYASSKRCLEELAKIFERGKNNGHIVIPVFYKVDPSHVRNQTGSFGDAFARLIRNKALTLEVVQSFRNALTDAANLSGWSLGNSELESEFIEKIVGDVLKKLHAMPSSHTTTGLFGIDVRVSEVESLLDMESPDVLIVGIWGMGGIGKTTIAEAVCSKVRSQFEGIFVENFRQQSDLRRSFLSWVLGQETLNTMGFLSFRDSFVRDRLRRIKVFIVLDNVDDLMRFEEWKDLLDGRNNSFGPGSKVLITSRDKQVLSNVVDETYEVEGLNDEEALQLFSSKALKNCIPTIDQMHLMEQIVWHVQGNPLALKVLGSSLYGKSIEEWHSALNKLAQHPHIERALRISYDGLDSEQKSIFLDIAHFFTGWEQRRATRILDCFYGRSVKFDISTLIDKCLITTNNDEGYEWLEMHDLLQEMAFNIVRAESGERSRLCHPPDVAQVLEENKGTQKIKGICLDTSKLSRQIHLKFDAFAMMDGLRFLSINHSDYSQKDKMQLPPTGLEYLPNELRYLRWKYLPSKSLPPSFRAEHLVELHLWGSNLVKLWTGVKDVGNLRIIDLSYSKYLTELPDLSMAKNLQSLKLEHCESLTEVPSSLQYLDKLEKLDLFACYNLRSLPMLDSKVLRKLSIFRCLDLTTCPTISQNMKSLRLWGTSIKEVPQSICGKLKVLHLCGCSKMTKFPEISGDIEELRLSGTAIKGVPSSIQFLTRLRVLEMSRCSELESLPEITVPMESLKYLFLSKTGIKEIPSISFKHMTSLHNLHLGGTPLKELPSSIQFLTRLYQLDMSGCSKLESFPEITVPMESLQYLYLSEAGIKEIPSISFKHMPSLKILKLDGTPLKELSSSIQFLTRLERLDMSGCSKLESFQEITVPMKSLVELNLSKTGIKEIPSSLIKHMISLKYLNLDGTPIKKLPLSIKDMVCLEELTLHGTPIKTLPELPPKLRDLRARDCSSLETVTSIINIDRLQLRWDFTNCFKLDQKPLIEAMHLKIQSGEEIPLGRIQMVLPGSEIPEWFGTDKGVGSSVTIQLPSNCHQLKGIALCLVFPLPLPFHDLYCDFHVKYKNGEHDEDVLASGKVISDNLGTCDSDHMILQYYKVVNQLRECSGNEVTFKFYLEQDNKGRMVGHESRRPVELKSYGVYLHFDENLPADTDLP</sequence>
<evidence type="ECO:0000256" key="1">
    <source>
        <dbReference type="ARBA" id="ARBA00011982"/>
    </source>
</evidence>
<dbReference type="GO" id="GO:0043531">
    <property type="term" value="F:ADP binding"/>
    <property type="evidence" value="ECO:0007669"/>
    <property type="project" value="InterPro"/>
</dbReference>
<dbReference type="InterPro" id="IPR032675">
    <property type="entry name" value="LRR_dom_sf"/>
</dbReference>
<dbReference type="EC" id="3.2.2.6" evidence="1"/>
<dbReference type="PRINTS" id="PR00364">
    <property type="entry name" value="DISEASERSIST"/>
</dbReference>
<evidence type="ECO:0000259" key="7">
    <source>
        <dbReference type="PROSITE" id="PS50104"/>
    </source>
</evidence>
<dbReference type="GO" id="GO:0061809">
    <property type="term" value="F:NAD+ nucleosidase activity, cyclic ADP-ribose generating"/>
    <property type="evidence" value="ECO:0007669"/>
    <property type="project" value="UniProtKB-EC"/>
</dbReference>
<dbReference type="SMART" id="SM00369">
    <property type="entry name" value="LRR_TYP"/>
    <property type="match status" value="7"/>
</dbReference>
<dbReference type="InterPro" id="IPR002182">
    <property type="entry name" value="NB-ARC"/>
</dbReference>
<dbReference type="GO" id="GO:0007165">
    <property type="term" value="P:signal transduction"/>
    <property type="evidence" value="ECO:0007669"/>
    <property type="project" value="InterPro"/>
</dbReference>
<dbReference type="InterPro" id="IPR001611">
    <property type="entry name" value="Leu-rich_rpt"/>
</dbReference>
<dbReference type="InterPro" id="IPR042197">
    <property type="entry name" value="Apaf_helical"/>
</dbReference>
<dbReference type="InterPro" id="IPR058192">
    <property type="entry name" value="WHD_ROQ1-like"/>
</dbReference>
<feature type="domain" description="TIR" evidence="7">
    <location>
        <begin position="33"/>
        <end position="199"/>
    </location>
</feature>
<dbReference type="GO" id="GO:0006952">
    <property type="term" value="P:defense response"/>
    <property type="evidence" value="ECO:0007669"/>
    <property type="project" value="InterPro"/>
</dbReference>
<reference evidence="8" key="1">
    <citation type="journal article" date="2023" name="Mol. Ecol. Resour.">
        <title>Chromosome-level genome assembly of a triploid poplar Populus alba 'Berolinensis'.</title>
        <authorList>
            <person name="Chen S."/>
            <person name="Yu Y."/>
            <person name="Wang X."/>
            <person name="Wang S."/>
            <person name="Zhang T."/>
            <person name="Zhou Y."/>
            <person name="He R."/>
            <person name="Meng N."/>
            <person name="Wang Y."/>
            <person name="Liu W."/>
            <person name="Liu Z."/>
            <person name="Liu J."/>
            <person name="Guo Q."/>
            <person name="Huang H."/>
            <person name="Sederoff R.R."/>
            <person name="Wang G."/>
            <person name="Qu G."/>
            <person name="Chen S."/>
        </authorList>
    </citation>
    <scope>NUCLEOTIDE SEQUENCE</scope>
    <source>
        <strain evidence="8">SC-2020</strain>
    </source>
</reference>
<dbReference type="FunFam" id="3.40.50.10140:FF:000007">
    <property type="entry name" value="Disease resistance protein (TIR-NBS-LRR class)"/>
    <property type="match status" value="1"/>
</dbReference>
<evidence type="ECO:0000256" key="5">
    <source>
        <dbReference type="ARBA" id="ARBA00023027"/>
    </source>
</evidence>
<protein>
    <recommendedName>
        <fullName evidence="1">ADP-ribosyl cyclase/cyclic ADP-ribose hydrolase</fullName>
        <ecNumber evidence="1">3.2.2.6</ecNumber>
    </recommendedName>
</protein>
<dbReference type="AlphaFoldDB" id="A0AAD6LAU6"/>
<dbReference type="SUPFAM" id="SSF52200">
    <property type="entry name" value="Toll/Interleukin receptor TIR domain"/>
    <property type="match status" value="1"/>
</dbReference>
<dbReference type="FunFam" id="3.80.10.10:FF:000386">
    <property type="entry name" value="Disease resistance protein RPS4"/>
    <property type="match status" value="1"/>
</dbReference>
<comment type="catalytic activity">
    <reaction evidence="6">
        <text>NAD(+) + H2O = ADP-D-ribose + nicotinamide + H(+)</text>
        <dbReference type="Rhea" id="RHEA:16301"/>
        <dbReference type="ChEBI" id="CHEBI:15377"/>
        <dbReference type="ChEBI" id="CHEBI:15378"/>
        <dbReference type="ChEBI" id="CHEBI:17154"/>
        <dbReference type="ChEBI" id="CHEBI:57540"/>
        <dbReference type="ChEBI" id="CHEBI:57967"/>
        <dbReference type="EC" id="3.2.2.6"/>
    </reaction>
    <physiologicalReaction direction="left-to-right" evidence="6">
        <dbReference type="Rhea" id="RHEA:16302"/>
    </physiologicalReaction>
</comment>
<comment type="caution">
    <text evidence="8">The sequence shown here is derived from an EMBL/GenBank/DDBJ whole genome shotgun (WGS) entry which is preliminary data.</text>
</comment>
<dbReference type="SUPFAM" id="SSF52058">
    <property type="entry name" value="L domain-like"/>
    <property type="match status" value="2"/>
</dbReference>
<dbReference type="InterPro" id="IPR011713">
    <property type="entry name" value="Leu-rich_rpt_3"/>
</dbReference>
<dbReference type="Gene3D" id="1.10.8.430">
    <property type="entry name" value="Helical domain of apoptotic protease-activating factors"/>
    <property type="match status" value="1"/>
</dbReference>
<dbReference type="Proteomes" id="UP001164929">
    <property type="component" value="Chromosome 19"/>
</dbReference>
<dbReference type="Pfam" id="PF07725">
    <property type="entry name" value="LRR_3"/>
    <property type="match status" value="1"/>
</dbReference>
<dbReference type="Pfam" id="PF13855">
    <property type="entry name" value="LRR_8"/>
    <property type="match status" value="2"/>
</dbReference>
<dbReference type="SUPFAM" id="SSF52540">
    <property type="entry name" value="P-loop containing nucleoside triphosphate hydrolases"/>
    <property type="match status" value="1"/>
</dbReference>
<keyword evidence="9" id="KW-1185">Reference proteome</keyword>
<dbReference type="InterPro" id="IPR000157">
    <property type="entry name" value="TIR_dom"/>
</dbReference>
<dbReference type="Pfam" id="PF01582">
    <property type="entry name" value="TIR"/>
    <property type="match status" value="1"/>
</dbReference>
<dbReference type="SMART" id="SM00255">
    <property type="entry name" value="TIR"/>
    <property type="match status" value="1"/>
</dbReference>
<dbReference type="Pfam" id="PF00931">
    <property type="entry name" value="NB-ARC"/>
    <property type="match status" value="1"/>
</dbReference>
<evidence type="ECO:0000256" key="3">
    <source>
        <dbReference type="ARBA" id="ARBA00022737"/>
    </source>
</evidence>
<dbReference type="InterPro" id="IPR044974">
    <property type="entry name" value="Disease_R_plants"/>
</dbReference>
<dbReference type="EMBL" id="JAQIZT010000019">
    <property type="protein sequence ID" value="KAJ6952667.1"/>
    <property type="molecule type" value="Genomic_DNA"/>
</dbReference>
<dbReference type="Pfam" id="PF20160">
    <property type="entry name" value="C-JID"/>
    <property type="match status" value="1"/>
</dbReference>
<evidence type="ECO:0000256" key="2">
    <source>
        <dbReference type="ARBA" id="ARBA00022614"/>
    </source>
</evidence>
<evidence type="ECO:0000313" key="9">
    <source>
        <dbReference type="Proteomes" id="UP001164929"/>
    </source>
</evidence>
<accession>A0AAD6LAU6</accession>
<dbReference type="Gene3D" id="3.80.10.10">
    <property type="entry name" value="Ribonuclease Inhibitor"/>
    <property type="match status" value="4"/>
</dbReference>
<dbReference type="InterPro" id="IPR045344">
    <property type="entry name" value="C-JID"/>
</dbReference>
<evidence type="ECO:0000256" key="6">
    <source>
        <dbReference type="ARBA" id="ARBA00047304"/>
    </source>
</evidence>
<dbReference type="InterPro" id="IPR035897">
    <property type="entry name" value="Toll_tir_struct_dom_sf"/>
</dbReference>
<dbReference type="PANTHER" id="PTHR11017:SF479">
    <property type="entry name" value="DISEASE RESISTANCE PROTEIN (TIR-NBS-LRR CLASS) FAMILY"/>
    <property type="match status" value="1"/>
</dbReference>
<keyword evidence="2" id="KW-0433">Leucine-rich repeat</keyword>
<dbReference type="PANTHER" id="PTHR11017">
    <property type="entry name" value="LEUCINE-RICH REPEAT-CONTAINING PROTEIN"/>
    <property type="match status" value="1"/>
</dbReference>
<dbReference type="PROSITE" id="PS50104">
    <property type="entry name" value="TIR"/>
    <property type="match status" value="1"/>
</dbReference>
<dbReference type="InterPro" id="IPR003591">
    <property type="entry name" value="Leu-rich_rpt_typical-subtyp"/>
</dbReference>
<dbReference type="InterPro" id="IPR027417">
    <property type="entry name" value="P-loop_NTPase"/>
</dbReference>
<keyword evidence="4" id="KW-0378">Hydrolase</keyword>
<keyword evidence="3" id="KW-0677">Repeat</keyword>
<name>A0AAD6LAU6_9ROSI</name>
<dbReference type="Gene3D" id="3.40.50.300">
    <property type="entry name" value="P-loop containing nucleotide triphosphate hydrolases"/>
    <property type="match status" value="1"/>
</dbReference>
<evidence type="ECO:0000256" key="4">
    <source>
        <dbReference type="ARBA" id="ARBA00022801"/>
    </source>
</evidence>
<dbReference type="Gene3D" id="3.40.50.10140">
    <property type="entry name" value="Toll/interleukin-1 receptor homology (TIR) domain"/>
    <property type="match status" value="1"/>
</dbReference>